<evidence type="ECO:0000256" key="1">
    <source>
        <dbReference type="SAM" id="MobiDB-lite"/>
    </source>
</evidence>
<dbReference type="Gene3D" id="2.60.40.10">
    <property type="entry name" value="Immunoglobulins"/>
    <property type="match status" value="1"/>
</dbReference>
<dbReference type="NCBIfam" id="TIGR01965">
    <property type="entry name" value="VCBS_repeat"/>
    <property type="match status" value="1"/>
</dbReference>
<dbReference type="SUPFAM" id="SSF49313">
    <property type="entry name" value="Cadherin-like"/>
    <property type="match status" value="1"/>
</dbReference>
<evidence type="ECO:0000313" key="3">
    <source>
        <dbReference type="EMBL" id="SHO42519.1"/>
    </source>
</evidence>
<accession>A0A1M7XVU5</accession>
<keyword evidence="4" id="KW-1185">Reference proteome</keyword>
<dbReference type="InterPro" id="IPR040853">
    <property type="entry name" value="RapA2_cadherin-like"/>
</dbReference>
<reference evidence="3 4" key="1">
    <citation type="submission" date="2016-12" db="EMBL/GenBank/DDBJ databases">
        <authorList>
            <person name="Song W.-J."/>
            <person name="Kurnit D.M."/>
        </authorList>
    </citation>
    <scope>NUCLEOTIDE SEQUENCE [LARGE SCALE GENOMIC DNA]</scope>
    <source>
        <strain evidence="3 4">DSM 18488</strain>
    </source>
</reference>
<feature type="region of interest" description="Disordered" evidence="1">
    <location>
        <begin position="260"/>
        <end position="289"/>
    </location>
</feature>
<dbReference type="GO" id="GO:0007156">
    <property type="term" value="P:homophilic cell adhesion via plasma membrane adhesion molecules"/>
    <property type="evidence" value="ECO:0007669"/>
    <property type="project" value="InterPro"/>
</dbReference>
<feature type="domain" description="Cadherin" evidence="2">
    <location>
        <begin position="280"/>
        <end position="380"/>
    </location>
</feature>
<dbReference type="InterPro" id="IPR002126">
    <property type="entry name" value="Cadherin-like_dom"/>
</dbReference>
<dbReference type="AlphaFoldDB" id="A0A1M7XVU5"/>
<name>A0A1M7XVU5_9BACT</name>
<evidence type="ECO:0000313" key="4">
    <source>
        <dbReference type="Proteomes" id="UP000184603"/>
    </source>
</evidence>
<dbReference type="Pfam" id="PF17803">
    <property type="entry name" value="Cadherin_4"/>
    <property type="match status" value="2"/>
</dbReference>
<dbReference type="GO" id="GO:0005509">
    <property type="term" value="F:calcium ion binding"/>
    <property type="evidence" value="ECO:0007669"/>
    <property type="project" value="InterPro"/>
</dbReference>
<dbReference type="InterPro" id="IPR015919">
    <property type="entry name" value="Cadherin-like_sf"/>
</dbReference>
<dbReference type="PROSITE" id="PS50268">
    <property type="entry name" value="CADHERIN_2"/>
    <property type="match status" value="1"/>
</dbReference>
<dbReference type="NCBIfam" id="NF033682">
    <property type="entry name" value="retention_LapA"/>
    <property type="match status" value="1"/>
</dbReference>
<evidence type="ECO:0000259" key="2">
    <source>
        <dbReference type="PROSITE" id="PS50268"/>
    </source>
</evidence>
<dbReference type="InterPro" id="IPR013783">
    <property type="entry name" value="Ig-like_fold"/>
</dbReference>
<protein>
    <submittedName>
        <fullName evidence="3">VCBS repeat-containing protein</fullName>
    </submittedName>
</protein>
<dbReference type="STRING" id="1121416.SAMN02745220_00001"/>
<dbReference type="EMBL" id="FRFE01000001">
    <property type="protein sequence ID" value="SHO42519.1"/>
    <property type="molecule type" value="Genomic_DNA"/>
</dbReference>
<dbReference type="Proteomes" id="UP000184603">
    <property type="component" value="Unassembled WGS sequence"/>
</dbReference>
<dbReference type="GO" id="GO:0016020">
    <property type="term" value="C:membrane"/>
    <property type="evidence" value="ECO:0007669"/>
    <property type="project" value="InterPro"/>
</dbReference>
<organism evidence="3 4">
    <name type="scientific">Desulfopila aestuarii DSM 18488</name>
    <dbReference type="NCBI Taxonomy" id="1121416"/>
    <lineage>
        <taxon>Bacteria</taxon>
        <taxon>Pseudomonadati</taxon>
        <taxon>Thermodesulfobacteriota</taxon>
        <taxon>Desulfobulbia</taxon>
        <taxon>Desulfobulbales</taxon>
        <taxon>Desulfocapsaceae</taxon>
        <taxon>Desulfopila</taxon>
    </lineage>
</organism>
<dbReference type="RefSeq" id="WP_143170581.1">
    <property type="nucleotide sequence ID" value="NZ_FRFE01000001.1"/>
</dbReference>
<dbReference type="InterPro" id="IPR010221">
    <property type="entry name" value="VCBS_dom"/>
</dbReference>
<dbReference type="InterPro" id="IPR047777">
    <property type="entry name" value="LapA-like_RM"/>
</dbReference>
<feature type="non-terminal residue" evidence="3">
    <location>
        <position position="410"/>
    </location>
</feature>
<sequence>MTQSGKVQAISGQVTARTPEGQVRELHVGDLVYENEIIETSAGATLSIIQPDGNLLALDANEQLLLDESVNGTIDPTDANVQEVAELQQAIVEAIANDQNIDDLLEETAAGQETNAGPAGGDAYDFRAGYHAGDTSAGSVGAYLLDSENARTEYVYDQYVGDEPDAEAVIEPPVQEENLPPTIEVTGATIVEGEAEAGTVAATFVVADADGDVLSVDFTPGTNEEGYYEIVGGEVVLTEAGADHVNEGGELPDVQLTVTDGQDSASDSASVTIDTNSPPFAEDDTASVTEDSTISGSVADNDYDIDGTIVSYTLNGETPEGITFDPKTGAYTFDASSYDSLAEGETQTFNIEYTVTDDQGATDTATLAITVTGTNDAPIANDDTLSATEDTPVTYTAAQLLGNDSDIDGP</sequence>
<proteinExistence type="predicted"/>
<feature type="compositionally biased region" description="Polar residues" evidence="1">
    <location>
        <begin position="260"/>
        <end position="278"/>
    </location>
</feature>
<dbReference type="OrthoDB" id="5432654at2"/>
<gene>
    <name evidence="3" type="ORF">SAMN02745220_00001</name>
</gene>